<name>A0A6L7D5N7_9HELI</name>
<dbReference type="GO" id="GO:0032259">
    <property type="term" value="P:methylation"/>
    <property type="evidence" value="ECO:0007669"/>
    <property type="project" value="UniProtKB-KW"/>
</dbReference>
<dbReference type="InterPro" id="IPR006342">
    <property type="entry name" value="FkbM_mtfrase"/>
</dbReference>
<reference evidence="2 3" key="1">
    <citation type="submission" date="2019-12" db="EMBL/GenBank/DDBJ databases">
        <title>Multi-Generational Helicobacter saguini Isolates.</title>
        <authorList>
            <person name="Mannion A."/>
            <person name="Shen Z."/>
            <person name="Fox J.G."/>
        </authorList>
    </citation>
    <scope>NUCLEOTIDE SEQUENCE [LARGE SCALE GENOMIC DNA]</scope>
    <source>
        <strain evidence="3">16-048 (F4)</strain>
    </source>
</reference>
<sequence>MLEIRGGANSFLDSHKNLESNHSLDSNKTLESNLPLDSKNIESNLKNKKQAFEIHAFEPSIHTFKILESNTKKLLQNIDSKNCTILDSINSEILETNDIKITLNNCGLGLQNETLTLYYDSIASGLSSLARRRLEHFNIDFSMSERVQIRSLDNYCAAFGITHIHLLKIDVEGFELNVLNGAREMFKRGAIDIVTFEFGGCNIDTRTYFQDFWYFFKEQKYQIYRILPNEKLYKIEQYKELYEQFVTTNYIALRQDFRI</sequence>
<dbReference type="Pfam" id="PF05050">
    <property type="entry name" value="Methyltransf_21"/>
    <property type="match status" value="1"/>
</dbReference>
<dbReference type="Proteomes" id="UP000477070">
    <property type="component" value="Unassembled WGS sequence"/>
</dbReference>
<dbReference type="Gene3D" id="3.40.50.150">
    <property type="entry name" value="Vaccinia Virus protein VP39"/>
    <property type="match status" value="1"/>
</dbReference>
<dbReference type="InterPro" id="IPR029063">
    <property type="entry name" value="SAM-dependent_MTases_sf"/>
</dbReference>
<evidence type="ECO:0000313" key="2">
    <source>
        <dbReference type="EMBL" id="MWV69362.1"/>
    </source>
</evidence>
<dbReference type="PANTHER" id="PTHR36973:SF4">
    <property type="entry name" value="NODULATION PROTEIN"/>
    <property type="match status" value="1"/>
</dbReference>
<keyword evidence="2" id="KW-0808">Transferase</keyword>
<proteinExistence type="predicted"/>
<keyword evidence="2" id="KW-0489">Methyltransferase</keyword>
<dbReference type="InterPro" id="IPR053188">
    <property type="entry name" value="FkbM_Methyltransferase"/>
</dbReference>
<evidence type="ECO:0000259" key="1">
    <source>
        <dbReference type="Pfam" id="PF05050"/>
    </source>
</evidence>
<dbReference type="EMBL" id="QBIU01000001">
    <property type="protein sequence ID" value="MWV69362.1"/>
    <property type="molecule type" value="Genomic_DNA"/>
</dbReference>
<dbReference type="AlphaFoldDB" id="A0A6L7D5N7"/>
<protein>
    <submittedName>
        <fullName evidence="2">FkbM family methyltransferase</fullName>
    </submittedName>
</protein>
<dbReference type="GO" id="GO:0008171">
    <property type="term" value="F:O-methyltransferase activity"/>
    <property type="evidence" value="ECO:0007669"/>
    <property type="project" value="TreeGrafter"/>
</dbReference>
<feature type="domain" description="Methyltransferase FkbM" evidence="1">
    <location>
        <begin position="52"/>
        <end position="222"/>
    </location>
</feature>
<accession>A0A6L7D5N7</accession>
<dbReference type="RefSeq" id="WP_118949174.1">
    <property type="nucleotide sequence ID" value="NZ_QBIU01000001.1"/>
</dbReference>
<comment type="caution">
    <text evidence="2">The sequence shown here is derived from an EMBL/GenBank/DDBJ whole genome shotgun (WGS) entry which is preliminary data.</text>
</comment>
<organism evidence="2 3">
    <name type="scientific">Helicobacter saguini</name>
    <dbReference type="NCBI Taxonomy" id="1548018"/>
    <lineage>
        <taxon>Bacteria</taxon>
        <taxon>Pseudomonadati</taxon>
        <taxon>Campylobacterota</taxon>
        <taxon>Epsilonproteobacteria</taxon>
        <taxon>Campylobacterales</taxon>
        <taxon>Helicobacteraceae</taxon>
        <taxon>Helicobacter</taxon>
    </lineage>
</organism>
<dbReference type="PANTHER" id="PTHR36973">
    <property type="entry name" value="SLL1456 PROTEIN-RELATED"/>
    <property type="match status" value="1"/>
</dbReference>
<evidence type="ECO:0000313" key="3">
    <source>
        <dbReference type="Proteomes" id="UP000477070"/>
    </source>
</evidence>
<gene>
    <name evidence="2" type="ORF">DCO61_04905</name>
</gene>
<dbReference type="SUPFAM" id="SSF53335">
    <property type="entry name" value="S-adenosyl-L-methionine-dependent methyltransferases"/>
    <property type="match status" value="1"/>
</dbReference>
<dbReference type="NCBIfam" id="TIGR01444">
    <property type="entry name" value="fkbM_fam"/>
    <property type="match status" value="1"/>
</dbReference>